<dbReference type="AlphaFoldDB" id="A0AAW1Q895"/>
<name>A0AAW1Q895_9CHLO</name>
<reference evidence="1 2" key="1">
    <citation type="journal article" date="2024" name="Nat. Commun.">
        <title>Phylogenomics reveals the evolutionary origins of lichenization in chlorophyte algae.</title>
        <authorList>
            <person name="Puginier C."/>
            <person name="Libourel C."/>
            <person name="Otte J."/>
            <person name="Skaloud P."/>
            <person name="Haon M."/>
            <person name="Grisel S."/>
            <person name="Petersen M."/>
            <person name="Berrin J.G."/>
            <person name="Delaux P.M."/>
            <person name="Dal Grande F."/>
            <person name="Keller J."/>
        </authorList>
    </citation>
    <scope>NUCLEOTIDE SEQUENCE [LARGE SCALE GENOMIC DNA]</scope>
    <source>
        <strain evidence="1 2">SAG 2043</strain>
    </source>
</reference>
<dbReference type="InterPro" id="IPR027471">
    <property type="entry name" value="YbeD-like_sf"/>
</dbReference>
<dbReference type="Gene3D" id="3.30.70.260">
    <property type="match status" value="1"/>
</dbReference>
<accession>A0AAW1Q895</accession>
<dbReference type="SUPFAM" id="SSF117991">
    <property type="entry name" value="YbeD/HP0495-like"/>
    <property type="match status" value="1"/>
</dbReference>
<sequence length="170" mass="18800">MHWQLSNQARKAEFEGCSGQDLPPALQGLSLNDEGLLVDEKTGKVINEYGATRFDVAVRAIRGEFDPPSNIENTERNDGVILSSLISFPADYTFHVVARSAEVPANFAEELSATIARVCQTDPSSYKVSVKDRLNGKFVSVQIEARVPSADQVKQTYVELGRQHKVVMKF</sequence>
<gene>
    <name evidence="1" type="ORF">WJX72_007598</name>
</gene>
<organism evidence="1 2">
    <name type="scientific">[Myrmecia] bisecta</name>
    <dbReference type="NCBI Taxonomy" id="41462"/>
    <lineage>
        <taxon>Eukaryota</taxon>
        <taxon>Viridiplantae</taxon>
        <taxon>Chlorophyta</taxon>
        <taxon>core chlorophytes</taxon>
        <taxon>Trebouxiophyceae</taxon>
        <taxon>Trebouxiales</taxon>
        <taxon>Trebouxiaceae</taxon>
        <taxon>Myrmecia</taxon>
    </lineage>
</organism>
<comment type="caution">
    <text evidence="1">The sequence shown here is derived from an EMBL/GenBank/DDBJ whole genome shotgun (WGS) entry which is preliminary data.</text>
</comment>
<dbReference type="InterPro" id="IPR007454">
    <property type="entry name" value="UPF0250_YbeD-like"/>
</dbReference>
<evidence type="ECO:0000313" key="1">
    <source>
        <dbReference type="EMBL" id="KAK9816968.1"/>
    </source>
</evidence>
<dbReference type="EMBL" id="JALJOR010000005">
    <property type="protein sequence ID" value="KAK9816968.1"/>
    <property type="molecule type" value="Genomic_DNA"/>
</dbReference>
<keyword evidence="2" id="KW-1185">Reference proteome</keyword>
<proteinExistence type="predicted"/>
<protein>
    <recommendedName>
        <fullName evidence="3">DUF493 domain-containing protein</fullName>
    </recommendedName>
</protein>
<dbReference type="Pfam" id="PF04359">
    <property type="entry name" value="DUF493"/>
    <property type="match status" value="1"/>
</dbReference>
<dbReference type="Proteomes" id="UP001489004">
    <property type="component" value="Unassembled WGS sequence"/>
</dbReference>
<evidence type="ECO:0008006" key="3">
    <source>
        <dbReference type="Google" id="ProtNLM"/>
    </source>
</evidence>
<evidence type="ECO:0000313" key="2">
    <source>
        <dbReference type="Proteomes" id="UP001489004"/>
    </source>
</evidence>